<dbReference type="PANTHER" id="PTHR47966:SF2">
    <property type="entry name" value="ASPERGILLOPEPSIN-1-RELATED"/>
    <property type="match status" value="1"/>
</dbReference>
<evidence type="ECO:0000259" key="9">
    <source>
        <dbReference type="PROSITE" id="PS51767"/>
    </source>
</evidence>
<accession>A0AAJ0FU47</accession>
<reference evidence="10" key="1">
    <citation type="submission" date="2023-06" db="EMBL/GenBank/DDBJ databases">
        <title>Conoideocrella luteorostrata (Hypocreales: Clavicipitaceae), a potential biocontrol fungus for elongate hemlock scale in United States Christmas tree production areas.</title>
        <authorList>
            <person name="Barrett H."/>
            <person name="Lovett B."/>
            <person name="Macias A.M."/>
            <person name="Stajich J.E."/>
            <person name="Kasson M.T."/>
        </authorList>
    </citation>
    <scope>NUCLEOTIDE SEQUENCE</scope>
    <source>
        <strain evidence="10">ARSEF 14590</strain>
    </source>
</reference>
<dbReference type="Gene3D" id="2.40.70.10">
    <property type="entry name" value="Acid Proteases"/>
    <property type="match status" value="2"/>
</dbReference>
<protein>
    <recommendedName>
        <fullName evidence="9">Peptidase A1 domain-containing protein</fullName>
    </recommendedName>
</protein>
<evidence type="ECO:0000256" key="1">
    <source>
        <dbReference type="ARBA" id="ARBA00007447"/>
    </source>
</evidence>
<dbReference type="GO" id="GO:0004190">
    <property type="term" value="F:aspartic-type endopeptidase activity"/>
    <property type="evidence" value="ECO:0007669"/>
    <property type="project" value="UniProtKB-KW"/>
</dbReference>
<dbReference type="Proteomes" id="UP001251528">
    <property type="component" value="Unassembled WGS sequence"/>
</dbReference>
<comment type="similarity">
    <text evidence="1 7">Belongs to the peptidase A1 family.</text>
</comment>
<feature type="disulfide bond" evidence="6">
    <location>
        <begin position="333"/>
        <end position="372"/>
    </location>
</feature>
<dbReference type="PANTHER" id="PTHR47966">
    <property type="entry name" value="BETA-SITE APP-CLEAVING ENZYME, ISOFORM A-RELATED"/>
    <property type="match status" value="1"/>
</dbReference>
<keyword evidence="8" id="KW-0732">Signal</keyword>
<evidence type="ECO:0000256" key="5">
    <source>
        <dbReference type="PIRSR" id="PIRSR601461-1"/>
    </source>
</evidence>
<name>A0AAJ0FU47_9HYPO</name>
<proteinExistence type="inferred from homology"/>
<evidence type="ECO:0000256" key="3">
    <source>
        <dbReference type="ARBA" id="ARBA00022750"/>
    </source>
</evidence>
<feature type="active site" evidence="5">
    <location>
        <position position="108"/>
    </location>
</feature>
<dbReference type="SUPFAM" id="SSF50630">
    <property type="entry name" value="Acid proteases"/>
    <property type="match status" value="1"/>
</dbReference>
<keyword evidence="3 7" id="KW-0064">Aspartyl protease</keyword>
<dbReference type="AlphaFoldDB" id="A0AAJ0FU47"/>
<evidence type="ECO:0000256" key="7">
    <source>
        <dbReference type="RuleBase" id="RU000454"/>
    </source>
</evidence>
<dbReference type="PROSITE" id="PS00141">
    <property type="entry name" value="ASP_PROTEASE"/>
    <property type="match status" value="2"/>
</dbReference>
<dbReference type="EMBL" id="JASWJB010000099">
    <property type="protein sequence ID" value="KAK2598101.1"/>
    <property type="molecule type" value="Genomic_DNA"/>
</dbReference>
<keyword evidence="4 7" id="KW-0378">Hydrolase</keyword>
<evidence type="ECO:0000256" key="8">
    <source>
        <dbReference type="SAM" id="SignalP"/>
    </source>
</evidence>
<evidence type="ECO:0000256" key="6">
    <source>
        <dbReference type="PIRSR" id="PIRSR601461-2"/>
    </source>
</evidence>
<comment type="caution">
    <text evidence="10">The sequence shown here is derived from an EMBL/GenBank/DDBJ whole genome shotgun (WGS) entry which is preliminary data.</text>
</comment>
<dbReference type="GO" id="GO:0006508">
    <property type="term" value="P:proteolysis"/>
    <property type="evidence" value="ECO:0007669"/>
    <property type="project" value="UniProtKB-KW"/>
</dbReference>
<dbReference type="PROSITE" id="PS51767">
    <property type="entry name" value="PEPTIDASE_A1"/>
    <property type="match status" value="1"/>
</dbReference>
<organism evidence="10 11">
    <name type="scientific">Conoideocrella luteorostrata</name>
    <dbReference type="NCBI Taxonomy" id="1105319"/>
    <lineage>
        <taxon>Eukaryota</taxon>
        <taxon>Fungi</taxon>
        <taxon>Dikarya</taxon>
        <taxon>Ascomycota</taxon>
        <taxon>Pezizomycotina</taxon>
        <taxon>Sordariomycetes</taxon>
        <taxon>Hypocreomycetidae</taxon>
        <taxon>Hypocreales</taxon>
        <taxon>Clavicipitaceae</taxon>
        <taxon>Conoideocrella</taxon>
    </lineage>
</organism>
<evidence type="ECO:0000313" key="11">
    <source>
        <dbReference type="Proteomes" id="UP001251528"/>
    </source>
</evidence>
<keyword evidence="2 7" id="KW-0645">Protease</keyword>
<keyword evidence="6" id="KW-1015">Disulfide bond</keyword>
<sequence length="416" mass="46176">MKAFILLAAAFVTEVLSVTLPAHLREGAPKNSFSLEVKPKKGDKRDFLNDWAVAHNRWGNGGPEGPMSNVALSSGEGTVGAKPMINDQAYITEIEFGTPPQKVKMILDTGSSDVWVQSTDSVYRVNEQGPWAPRYKPETSRTANRIDKAVWSVEYLDGTTATGIVYRDTLRLGGFEVQNATIESAQVMAPRFETEVGVSGIMGLAKHLPNNIMPPTPSFLSILRPQLKTPVFAVDFRRNATSRFDFGYINGSIASDNITWLASRPDSPHWDIELDLTSWNDERPMWMYHKFQATVDTGTSLLFLPDPLVSRYWSSVPGARNTSRVSGAYKFPCNETQHLPDLLFKLPSTEHVLSIPGQYLDYGPVETDPSFCWGGMQSAENMKVTVLGDVMLKAVFVVFDIEKNRIGLANKDLHDV</sequence>
<gene>
    <name evidence="10" type="ORF">QQS21_005732</name>
</gene>
<feature type="domain" description="Peptidase A1" evidence="9">
    <location>
        <begin position="90"/>
        <end position="409"/>
    </location>
</feature>
<evidence type="ECO:0000313" key="10">
    <source>
        <dbReference type="EMBL" id="KAK2598101.1"/>
    </source>
</evidence>
<dbReference type="CDD" id="cd06097">
    <property type="entry name" value="Aspergillopepsin_like"/>
    <property type="match status" value="1"/>
</dbReference>
<dbReference type="InterPro" id="IPR033121">
    <property type="entry name" value="PEPTIDASE_A1"/>
</dbReference>
<feature type="active site" evidence="5">
    <location>
        <position position="296"/>
    </location>
</feature>
<evidence type="ECO:0000256" key="2">
    <source>
        <dbReference type="ARBA" id="ARBA00022670"/>
    </source>
</evidence>
<dbReference type="InterPro" id="IPR034163">
    <property type="entry name" value="Aspergillopepsin-like_cat_dom"/>
</dbReference>
<feature type="chain" id="PRO_5042601422" description="Peptidase A1 domain-containing protein" evidence="8">
    <location>
        <begin position="18"/>
        <end position="416"/>
    </location>
</feature>
<dbReference type="Pfam" id="PF00026">
    <property type="entry name" value="Asp"/>
    <property type="match status" value="1"/>
</dbReference>
<dbReference type="PRINTS" id="PR00792">
    <property type="entry name" value="PEPSIN"/>
</dbReference>
<dbReference type="InterPro" id="IPR001461">
    <property type="entry name" value="Aspartic_peptidase_A1"/>
</dbReference>
<dbReference type="InterPro" id="IPR021109">
    <property type="entry name" value="Peptidase_aspartic_dom_sf"/>
</dbReference>
<keyword evidence="11" id="KW-1185">Reference proteome</keyword>
<evidence type="ECO:0000256" key="4">
    <source>
        <dbReference type="ARBA" id="ARBA00022801"/>
    </source>
</evidence>
<feature type="signal peptide" evidence="8">
    <location>
        <begin position="1"/>
        <end position="17"/>
    </location>
</feature>
<dbReference type="InterPro" id="IPR001969">
    <property type="entry name" value="Aspartic_peptidase_AS"/>
</dbReference>